<dbReference type="Pfam" id="PF01960">
    <property type="entry name" value="ArgJ"/>
    <property type="match status" value="1"/>
</dbReference>
<evidence type="ECO:0000256" key="1">
    <source>
        <dbReference type="ARBA" id="ARBA00022571"/>
    </source>
</evidence>
<protein>
    <submittedName>
        <fullName evidence="5">ArgJ family-domain-containing protein</fullName>
    </submittedName>
</protein>
<keyword evidence="1" id="KW-0055">Arginine biosynthesis</keyword>
<dbReference type="InterPro" id="IPR002813">
    <property type="entry name" value="Arg_biosynth_ArgJ"/>
</dbReference>
<accession>A0ABQ8G584</accession>
<dbReference type="PANTHER" id="PTHR23100">
    <property type="entry name" value="ARGININE BIOSYNTHESIS BIFUNCTIONAL PROTEIN ARGJ"/>
    <property type="match status" value="1"/>
</dbReference>
<proteinExistence type="predicted"/>
<evidence type="ECO:0000313" key="5">
    <source>
        <dbReference type="EMBL" id="KAH7045223.1"/>
    </source>
</evidence>
<reference evidence="5 6" key="1">
    <citation type="journal article" date="2021" name="Nat. Commun.">
        <title>Genetic determinants of endophytism in the Arabidopsis root mycobiome.</title>
        <authorList>
            <person name="Mesny F."/>
            <person name="Miyauchi S."/>
            <person name="Thiergart T."/>
            <person name="Pickel B."/>
            <person name="Atanasova L."/>
            <person name="Karlsson M."/>
            <person name="Huettel B."/>
            <person name="Barry K.W."/>
            <person name="Haridas S."/>
            <person name="Chen C."/>
            <person name="Bauer D."/>
            <person name="Andreopoulos W."/>
            <person name="Pangilinan J."/>
            <person name="LaButti K."/>
            <person name="Riley R."/>
            <person name="Lipzen A."/>
            <person name="Clum A."/>
            <person name="Drula E."/>
            <person name="Henrissat B."/>
            <person name="Kohler A."/>
            <person name="Grigoriev I.V."/>
            <person name="Martin F.M."/>
            <person name="Hacquard S."/>
        </authorList>
    </citation>
    <scope>NUCLEOTIDE SEQUENCE [LARGE SCALE GENOMIC DNA]</scope>
    <source>
        <strain evidence="5 6">MPI-SDFR-AT-0080</strain>
    </source>
</reference>
<dbReference type="SUPFAM" id="SSF56266">
    <property type="entry name" value="DmpA/ArgJ-like"/>
    <property type="match status" value="1"/>
</dbReference>
<dbReference type="PANTHER" id="PTHR23100:SF0">
    <property type="entry name" value="ARGININE BIOSYNTHESIS BIFUNCTIONAL PROTEIN ARGJ, MITOCHONDRIAL"/>
    <property type="match status" value="1"/>
</dbReference>
<gene>
    <name evidence="5" type="ORF">B0J12DRAFT_742148</name>
</gene>
<evidence type="ECO:0000256" key="3">
    <source>
        <dbReference type="ARBA" id="ARBA00023128"/>
    </source>
</evidence>
<sequence>MSPNANQIASPGSFVFRDKTAVSSSALDRGDKSYSCVSVDGDTSTNDMVAMLANAAADRAALTFDPAVGTFSQSADFRAMQRTLSGFAADLAKLFVPDGEGAIRPMVIRMRNSPPEAAARLAAGAVARSVLCQDRGLGLHLPRAADGGPVLKCLDPGAPAEVDDARGAALMAKEDIELLIDLRDDGGDVGPGDATNAVCLTRNLTHDFNNIKSGFST</sequence>
<dbReference type="Gene3D" id="3.30.2330.10">
    <property type="entry name" value="arginine biosynthesis bifunctional protein suprefamily"/>
    <property type="match status" value="1"/>
</dbReference>
<dbReference type="InterPro" id="IPR016117">
    <property type="entry name" value="ArgJ-like_dom_sf"/>
</dbReference>
<keyword evidence="4" id="KW-0511">Multifunctional enzyme</keyword>
<keyword evidence="2" id="KW-0028">Amino-acid biosynthesis</keyword>
<comment type="caution">
    <text evidence="5">The sequence shown here is derived from an EMBL/GenBank/DDBJ whole genome shotgun (WGS) entry which is preliminary data.</text>
</comment>
<dbReference type="Proteomes" id="UP000774617">
    <property type="component" value="Unassembled WGS sequence"/>
</dbReference>
<organism evidence="5 6">
    <name type="scientific">Macrophomina phaseolina</name>
    <dbReference type="NCBI Taxonomy" id="35725"/>
    <lineage>
        <taxon>Eukaryota</taxon>
        <taxon>Fungi</taxon>
        <taxon>Dikarya</taxon>
        <taxon>Ascomycota</taxon>
        <taxon>Pezizomycotina</taxon>
        <taxon>Dothideomycetes</taxon>
        <taxon>Dothideomycetes incertae sedis</taxon>
        <taxon>Botryosphaeriales</taxon>
        <taxon>Botryosphaeriaceae</taxon>
        <taxon>Macrophomina</taxon>
    </lineage>
</organism>
<evidence type="ECO:0000256" key="4">
    <source>
        <dbReference type="ARBA" id="ARBA00023268"/>
    </source>
</evidence>
<dbReference type="EMBL" id="JAGTJR010000019">
    <property type="protein sequence ID" value="KAH7045223.1"/>
    <property type="molecule type" value="Genomic_DNA"/>
</dbReference>
<evidence type="ECO:0000313" key="6">
    <source>
        <dbReference type="Proteomes" id="UP000774617"/>
    </source>
</evidence>
<evidence type="ECO:0000256" key="2">
    <source>
        <dbReference type="ARBA" id="ARBA00022605"/>
    </source>
</evidence>
<name>A0ABQ8G584_9PEZI</name>
<keyword evidence="3" id="KW-0496">Mitochondrion</keyword>
<keyword evidence="6" id="KW-1185">Reference proteome</keyword>